<name>A0AAU7DFD4_9BACT</name>
<feature type="domain" description="TonB-dependent transporter Oar-like beta-barrel" evidence="6">
    <location>
        <begin position="546"/>
        <end position="841"/>
    </location>
</feature>
<comment type="subcellular location">
    <subcellularLocation>
        <location evidence="1">Cell outer membrane</location>
    </subcellularLocation>
</comment>
<keyword evidence="7" id="KW-0645">Protease</keyword>
<dbReference type="Gene3D" id="2.60.40.1120">
    <property type="entry name" value="Carboxypeptidase-like, regulatory domain"/>
    <property type="match status" value="1"/>
</dbReference>
<keyword evidence="5" id="KW-0732">Signal</keyword>
<evidence type="ECO:0000256" key="4">
    <source>
        <dbReference type="SAM" id="MobiDB-lite"/>
    </source>
</evidence>
<protein>
    <submittedName>
        <fullName evidence="7">Carboxypeptidase regulatory-like domain-containing protein</fullName>
    </submittedName>
</protein>
<dbReference type="SUPFAM" id="SSF56935">
    <property type="entry name" value="Porins"/>
    <property type="match status" value="1"/>
</dbReference>
<dbReference type="SUPFAM" id="SSF49464">
    <property type="entry name" value="Carboxypeptidase regulatory domain-like"/>
    <property type="match status" value="1"/>
</dbReference>
<evidence type="ECO:0000256" key="1">
    <source>
        <dbReference type="ARBA" id="ARBA00004442"/>
    </source>
</evidence>
<evidence type="ECO:0000259" key="6">
    <source>
        <dbReference type="Pfam" id="PF25183"/>
    </source>
</evidence>
<sequence>MHLRLHCIIHFLIAFALGIASLAAHGQTATSATATTIHGHIADQTGALIPGAKVTITTADGKIAGTATADASGAYSIGGLTTGSYILKAEYQGFAPFQSQPIAVAAGQIKRVDIAMAIEVEQQNITVTDDSPQVNVEAGGNANSLVLKDKDLDALSDDPDELSNELSALAGPSAGPNGGQIYIDGFSGGQLPPKSAIREIRINQNPFSAEFDRLGYGRIEILTKPGTDKLHGQFFIQGNDKSFNTGNPFTTTVPSYYSYQFNGTVNGAISKTSSFFVSAEQRNTENVNSWRIYDAILNQGSGFVDVPQYPVSLLNRRIRDNASARIDWQLGAKNTFTVRYGFWSESEHGDLNNLSLPTASTHESNTDHTVQMSDAYVINDHAVNETRFQFERQNENHYPDSTARTIGVQGDFTGGGYSGQVYRDHATRLEFWNITTLSHGTHAIKFGTRMRDGRDANFTDSNFNGSFSFASSSDYLNMANGLAAGIPYNQLVSEGFGPTSASYTTGGQSSLANVFDVALFAQDDWKVNPRLTVSGGVRWEAQNHISDHNDWAPRVSMAYALDGGKNKKTKTVFRAGYGIFYDRLDVRSLITVNRYNIQNQVVYNNPVCSSSSTSGGQATTLDQIDLSTCSNSNEAVASTVPVKYEVAPQFHSPYTGQAGASLERQISAGTSATVTYLHSFGVHQLVTRNANQALGGTPQTDSGGYLYEYFPEAVFKENQMIASVNARVTKNLNFVGFYTLAFANSDSAGTSGNASNAYDLLQDYGPAGFVSRNMLFAMGNYNGPWKLRFNPFMMAQSGKPYNITLPTDPLNNFYNQRPSYATASTPLANQVVTSFGTLDVAPLPGEKLIPVNLGNGPAAFSFNLRVSRAIGVGPKTEGGSSANGMGGGPPDGGGGGRRGGPPGGGLGPGGLGGGGGRGGPGGMFGPTATGRKYSLNFSVQALNLFNNIDYGQPTGTIIPTPDPSTGVNGPGNQFGHSTSLAGGMFSSGSAARRVFAQVVFSF</sequence>
<keyword evidence="7" id="KW-0121">Carboxypeptidase</keyword>
<feature type="compositionally biased region" description="Gly residues" evidence="4">
    <location>
        <begin position="884"/>
        <end position="924"/>
    </location>
</feature>
<dbReference type="InterPro" id="IPR008969">
    <property type="entry name" value="CarboxyPept-like_regulatory"/>
</dbReference>
<feature type="chain" id="PRO_5043772718" evidence="5">
    <location>
        <begin position="27"/>
        <end position="1002"/>
    </location>
</feature>
<keyword evidence="3" id="KW-0998">Cell outer membrane</keyword>
<dbReference type="InterPro" id="IPR036942">
    <property type="entry name" value="Beta-barrel_TonB_sf"/>
</dbReference>
<dbReference type="GO" id="GO:0009279">
    <property type="term" value="C:cell outer membrane"/>
    <property type="evidence" value="ECO:0007669"/>
    <property type="project" value="UniProtKB-SubCell"/>
</dbReference>
<dbReference type="Gene3D" id="2.40.170.20">
    <property type="entry name" value="TonB-dependent receptor, beta-barrel domain"/>
    <property type="match status" value="1"/>
</dbReference>
<feature type="region of interest" description="Disordered" evidence="4">
    <location>
        <begin position="873"/>
        <end position="925"/>
    </location>
</feature>
<dbReference type="Pfam" id="PF13620">
    <property type="entry name" value="CarboxypepD_reg"/>
    <property type="match status" value="1"/>
</dbReference>
<feature type="signal peptide" evidence="5">
    <location>
        <begin position="1"/>
        <end position="26"/>
    </location>
</feature>
<dbReference type="Pfam" id="PF25183">
    <property type="entry name" value="OMP_b-brl_4"/>
    <property type="match status" value="1"/>
</dbReference>
<organism evidence="7">
    <name type="scientific">Telmatobacter sp. DSM 110680</name>
    <dbReference type="NCBI Taxonomy" id="3036704"/>
    <lineage>
        <taxon>Bacteria</taxon>
        <taxon>Pseudomonadati</taxon>
        <taxon>Acidobacteriota</taxon>
        <taxon>Terriglobia</taxon>
        <taxon>Terriglobales</taxon>
        <taxon>Acidobacteriaceae</taxon>
        <taxon>Telmatobacter</taxon>
    </lineage>
</organism>
<evidence type="ECO:0000256" key="2">
    <source>
        <dbReference type="ARBA" id="ARBA00023136"/>
    </source>
</evidence>
<dbReference type="EMBL" id="CP121196">
    <property type="protein sequence ID" value="XBH16059.1"/>
    <property type="molecule type" value="Genomic_DNA"/>
</dbReference>
<evidence type="ECO:0000313" key="7">
    <source>
        <dbReference type="EMBL" id="XBH16059.1"/>
    </source>
</evidence>
<gene>
    <name evidence="7" type="ORF">P8935_15960</name>
</gene>
<dbReference type="RefSeq" id="WP_348261290.1">
    <property type="nucleotide sequence ID" value="NZ_CP121196.1"/>
</dbReference>
<dbReference type="GO" id="GO:0004180">
    <property type="term" value="F:carboxypeptidase activity"/>
    <property type="evidence" value="ECO:0007669"/>
    <property type="project" value="UniProtKB-KW"/>
</dbReference>
<keyword evidence="7" id="KW-0378">Hydrolase</keyword>
<dbReference type="AlphaFoldDB" id="A0AAU7DFD4"/>
<proteinExistence type="predicted"/>
<dbReference type="InterPro" id="IPR057601">
    <property type="entry name" value="Oar-like_b-barrel"/>
</dbReference>
<evidence type="ECO:0000256" key="3">
    <source>
        <dbReference type="ARBA" id="ARBA00023237"/>
    </source>
</evidence>
<keyword evidence="2" id="KW-0472">Membrane</keyword>
<reference evidence="7" key="1">
    <citation type="submission" date="2023-03" db="EMBL/GenBank/DDBJ databases">
        <title>Edaphobacter sp.</title>
        <authorList>
            <person name="Huber K.J."/>
            <person name="Papendorf J."/>
            <person name="Pilke C."/>
            <person name="Bunk B."/>
            <person name="Sproeer C."/>
            <person name="Pester M."/>
        </authorList>
    </citation>
    <scope>NUCLEOTIDE SEQUENCE</scope>
    <source>
        <strain evidence="7">DSM 110680</strain>
    </source>
</reference>
<evidence type="ECO:0000256" key="5">
    <source>
        <dbReference type="SAM" id="SignalP"/>
    </source>
</evidence>
<accession>A0AAU7DFD4</accession>